<reference evidence="2" key="1">
    <citation type="journal article" date="2021" name="J Fungi (Basel)">
        <title>Virulence traits and population genomics of the black yeast Aureobasidium melanogenum.</title>
        <authorList>
            <person name="Cernosa A."/>
            <person name="Sun X."/>
            <person name="Gostincar C."/>
            <person name="Fang C."/>
            <person name="Gunde-Cimerman N."/>
            <person name="Song Z."/>
        </authorList>
    </citation>
    <scope>NUCLEOTIDE SEQUENCE</scope>
    <source>
        <strain evidence="2">EXF-8016</strain>
    </source>
</reference>
<evidence type="ECO:0000256" key="1">
    <source>
        <dbReference type="SAM" id="MobiDB-lite"/>
    </source>
</evidence>
<gene>
    <name evidence="2" type="ORF">KCV03_g266</name>
</gene>
<reference evidence="2" key="2">
    <citation type="submission" date="2021-08" db="EMBL/GenBank/DDBJ databases">
        <authorList>
            <person name="Gostincar C."/>
            <person name="Sun X."/>
            <person name="Song Z."/>
            <person name="Gunde-Cimerman N."/>
        </authorList>
    </citation>
    <scope>NUCLEOTIDE SEQUENCE</scope>
    <source>
        <strain evidence="2">EXF-8016</strain>
    </source>
</reference>
<organism evidence="2 3">
    <name type="scientific">Aureobasidium melanogenum</name>
    <name type="common">Aureobasidium pullulans var. melanogenum</name>
    <dbReference type="NCBI Taxonomy" id="46634"/>
    <lineage>
        <taxon>Eukaryota</taxon>
        <taxon>Fungi</taxon>
        <taxon>Dikarya</taxon>
        <taxon>Ascomycota</taxon>
        <taxon>Pezizomycotina</taxon>
        <taxon>Dothideomycetes</taxon>
        <taxon>Dothideomycetidae</taxon>
        <taxon>Dothideales</taxon>
        <taxon>Saccotheciaceae</taxon>
        <taxon>Aureobasidium</taxon>
    </lineage>
</organism>
<name>A0A9P8GQL2_AURME</name>
<comment type="caution">
    <text evidence="2">The sequence shown here is derived from an EMBL/GenBank/DDBJ whole genome shotgun (WGS) entry which is preliminary data.</text>
</comment>
<evidence type="ECO:0000313" key="3">
    <source>
        <dbReference type="Proteomes" id="UP000767238"/>
    </source>
</evidence>
<feature type="non-terminal residue" evidence="2">
    <location>
        <position position="115"/>
    </location>
</feature>
<feature type="region of interest" description="Disordered" evidence="1">
    <location>
        <begin position="44"/>
        <end position="67"/>
    </location>
</feature>
<proteinExistence type="predicted"/>
<evidence type="ECO:0000313" key="2">
    <source>
        <dbReference type="EMBL" id="KAH0237955.1"/>
    </source>
</evidence>
<protein>
    <submittedName>
        <fullName evidence="2">Uncharacterized protein</fullName>
    </submittedName>
</protein>
<accession>A0A9P8GQL2</accession>
<dbReference type="AlphaFoldDB" id="A0A9P8GQL2"/>
<dbReference type="EMBL" id="JAHFYH010000001">
    <property type="protein sequence ID" value="KAH0237955.1"/>
    <property type="molecule type" value="Genomic_DNA"/>
</dbReference>
<dbReference type="Proteomes" id="UP000767238">
    <property type="component" value="Unassembled WGS sequence"/>
</dbReference>
<sequence>MLLSLAMMEAKICSVMRGMTPLWSGLPMSEPIMVISSTVGRMEKSKTSDWRQAMSKTRSKVKEPPPPSLDWTLQVSGLSNWTIGVPPLASSTLFCGLKRATTGSCSCRELVSMGL</sequence>